<dbReference type="SMART" id="SM00066">
    <property type="entry name" value="GAL4"/>
    <property type="match status" value="1"/>
</dbReference>
<dbReference type="PANTHER" id="PTHR47256">
    <property type="entry name" value="ZN(II)2CYS6 TRANSCRIPTION FACTOR (EUROFUNG)-RELATED"/>
    <property type="match status" value="1"/>
</dbReference>
<dbReference type="SUPFAM" id="SSF57701">
    <property type="entry name" value="Zn2/Cys6 DNA-binding domain"/>
    <property type="match status" value="1"/>
</dbReference>
<reference evidence="3 4" key="1">
    <citation type="submission" date="2019-06" db="EMBL/GenBank/DDBJ databases">
        <title>Genome Sequence of the Brown Rot Fungal Pathogen Monilinia fructicola.</title>
        <authorList>
            <person name="De Miccolis Angelini R.M."/>
            <person name="Landi L."/>
            <person name="Abate D."/>
            <person name="Pollastro S."/>
            <person name="Romanazzi G."/>
            <person name="Faretra F."/>
        </authorList>
    </citation>
    <scope>NUCLEOTIDE SEQUENCE [LARGE SCALE GENOMIC DNA]</scope>
    <source>
        <strain evidence="3 4">Mfrc123</strain>
    </source>
</reference>
<dbReference type="Proteomes" id="UP000322873">
    <property type="component" value="Unassembled WGS sequence"/>
</dbReference>
<evidence type="ECO:0000256" key="1">
    <source>
        <dbReference type="ARBA" id="ARBA00023242"/>
    </source>
</evidence>
<protein>
    <recommendedName>
        <fullName evidence="2">Zn(2)-C6 fungal-type domain-containing protein</fullName>
    </recommendedName>
</protein>
<accession>A0A5M9J4N7</accession>
<keyword evidence="1" id="KW-0539">Nucleus</keyword>
<dbReference type="Gene3D" id="4.10.240.10">
    <property type="entry name" value="Zn(2)-C6 fungal-type DNA-binding domain"/>
    <property type="match status" value="1"/>
</dbReference>
<feature type="domain" description="Zn(2)-C6 fungal-type" evidence="2">
    <location>
        <begin position="24"/>
        <end position="56"/>
    </location>
</feature>
<dbReference type="InterPro" id="IPR001138">
    <property type="entry name" value="Zn2Cys6_DnaBD"/>
</dbReference>
<dbReference type="InterPro" id="IPR036864">
    <property type="entry name" value="Zn2-C6_fun-type_DNA-bd_sf"/>
</dbReference>
<evidence type="ECO:0000313" key="3">
    <source>
        <dbReference type="EMBL" id="KAA8564208.1"/>
    </source>
</evidence>
<dbReference type="PROSITE" id="PS50048">
    <property type="entry name" value="ZN2_CY6_FUNGAL_2"/>
    <property type="match status" value="1"/>
</dbReference>
<dbReference type="GO" id="GO:0008270">
    <property type="term" value="F:zinc ion binding"/>
    <property type="evidence" value="ECO:0007669"/>
    <property type="project" value="InterPro"/>
</dbReference>
<dbReference type="Pfam" id="PF00172">
    <property type="entry name" value="Zn_clus"/>
    <property type="match status" value="1"/>
</dbReference>
<keyword evidence="4" id="KW-1185">Reference proteome</keyword>
<dbReference type="VEuPathDB" id="FungiDB:MFRU_065g00020"/>
<sequence length="591" mass="67326">MSPPNLLKPYHEEEEGPTSITTNACGNCKKARSKCDGKQPCGRCDGKGFRLEECNYEPHTKNAKRALVRDLKESHRIKHSAEKIFECLASNTENEHEILGRIKNKESIKSIAEWLDSIDSNGESQPSTYAASDHEIGGDQLKKVSWTTVTQDQDIIDHLMSLYFTWVHPFHPLFNEGHFVECMRIGSKTFCSSSLFNAICAMACYLHTGRENEGENENENEISDVSYKQMGVQFCDLVRSIIDPEDRSLTTIQAFAVMFLVRCAQGQGLNGSIYLAVASKSMESLRPSNNDDVDYRQIWRETVKGINSLNVEWAQMTFKMAPAFIPELQAASTGSRIYAEDVLAIYRRLLVWRENLPEKIANTGKKDVQMLPHVLSLHILYATTAVQLLRPMLDVGESLVDPLVWQHAQEGLNLIDDRYRFQYTCRYQPVSQIFALLHLTEVLIRSFPEIDKEFGKDGVASIKLATDILRESHSSFPVAGVFMTMLQETTRKFLVPLPNELEDLFRRRRRKSRFLLDDAINACANPTYLQPVETVQRRFSPDLPSKWMIHASFGLPKIPHLPPMSRQPSQLSEEERGARDLLRILNLRNAK</sequence>
<organism evidence="3 4">
    <name type="scientific">Monilinia fructicola</name>
    <name type="common">Brown rot fungus</name>
    <name type="synonym">Ciboria fructicola</name>
    <dbReference type="NCBI Taxonomy" id="38448"/>
    <lineage>
        <taxon>Eukaryota</taxon>
        <taxon>Fungi</taxon>
        <taxon>Dikarya</taxon>
        <taxon>Ascomycota</taxon>
        <taxon>Pezizomycotina</taxon>
        <taxon>Leotiomycetes</taxon>
        <taxon>Helotiales</taxon>
        <taxon>Sclerotiniaceae</taxon>
        <taxon>Monilinia</taxon>
    </lineage>
</organism>
<evidence type="ECO:0000259" key="2">
    <source>
        <dbReference type="PROSITE" id="PS50048"/>
    </source>
</evidence>
<dbReference type="EMBL" id="VICG01000015">
    <property type="protein sequence ID" value="KAA8564208.1"/>
    <property type="molecule type" value="Genomic_DNA"/>
</dbReference>
<dbReference type="CDD" id="cd00067">
    <property type="entry name" value="GAL4"/>
    <property type="match status" value="1"/>
</dbReference>
<comment type="caution">
    <text evidence="3">The sequence shown here is derived from an EMBL/GenBank/DDBJ whole genome shotgun (WGS) entry which is preliminary data.</text>
</comment>
<dbReference type="InterPro" id="IPR053187">
    <property type="entry name" value="Notoamide_regulator"/>
</dbReference>
<dbReference type="GO" id="GO:0000981">
    <property type="term" value="F:DNA-binding transcription factor activity, RNA polymerase II-specific"/>
    <property type="evidence" value="ECO:0007669"/>
    <property type="project" value="InterPro"/>
</dbReference>
<proteinExistence type="predicted"/>
<dbReference type="CDD" id="cd12148">
    <property type="entry name" value="fungal_TF_MHR"/>
    <property type="match status" value="1"/>
</dbReference>
<dbReference type="AlphaFoldDB" id="A0A5M9J4N7"/>
<name>A0A5M9J4N7_MONFR</name>
<gene>
    <name evidence="3" type="ORF">EYC84_011154</name>
</gene>
<evidence type="ECO:0000313" key="4">
    <source>
        <dbReference type="Proteomes" id="UP000322873"/>
    </source>
</evidence>
<dbReference type="PANTHER" id="PTHR47256:SF3">
    <property type="entry name" value="ZN(II)2CYS6 TRANSCRIPTION FACTOR (EUROFUNG)"/>
    <property type="match status" value="1"/>
</dbReference>